<sequence>MIGKPGYFLTLTPMIAAAVLGVWTVSVTAQTAATTGSGTAQTETAPAAATPADLKQADTVLWDQPDPAARQQARGVLEKAVGEGNAEAQLILGRHLLHGWVLEPDAAKGIALLEQAAGAGLDAAQLELGQAYLAGTGVAADPAKAQSLLEQAVEQGNTDAMRMLGEQLAGGWKMPRDAERGRALLEQAIAAGDVASNVTLGELMLYGIGVPKDREGALALFETAAEAGNGHGLAIYGEDLMWSLRDWARAETILTRAAELGATEAWVTLAHGAMYGYLGGGRKSRAKFDGFAEKARAAGEEEIAVYEATRNMWGINMRASGPETIARLRADADEGNAAAARFLIELLRDGNRLNLHRRPVEAQEALDTYAGLLGEKAVAQYDITLAAAKAWVPAEWAKVAAAYEARPDLKSVSFGIDMYKANENVAFYILQQRYHDAGLYKGPINGYANWPILRVINVTCRDLDRPERCQDSVMRPDVIGALLAQ</sequence>
<dbReference type="InterPro" id="IPR006597">
    <property type="entry name" value="Sel1-like"/>
</dbReference>
<feature type="transmembrane region" description="Helical" evidence="1">
    <location>
        <begin position="7"/>
        <end position="25"/>
    </location>
</feature>
<protein>
    <recommendedName>
        <fullName evidence="4">Sel1 repeat family protein</fullName>
    </recommendedName>
</protein>
<dbReference type="SMART" id="SM00671">
    <property type="entry name" value="SEL1"/>
    <property type="match status" value="4"/>
</dbReference>
<keyword evidence="3" id="KW-1185">Reference proteome</keyword>
<dbReference type="GO" id="GO:0036503">
    <property type="term" value="P:ERAD pathway"/>
    <property type="evidence" value="ECO:0007669"/>
    <property type="project" value="TreeGrafter"/>
</dbReference>
<comment type="caution">
    <text evidence="2">The sequence shown here is derived from an EMBL/GenBank/DDBJ whole genome shotgun (WGS) entry which is preliminary data.</text>
</comment>
<keyword evidence="1" id="KW-0812">Transmembrane</keyword>
<dbReference type="EMBL" id="WWEN01000004">
    <property type="protein sequence ID" value="MYM55932.1"/>
    <property type="molecule type" value="Genomic_DNA"/>
</dbReference>
<proteinExistence type="predicted"/>
<reference evidence="2 3" key="1">
    <citation type="submission" date="2020-01" db="EMBL/GenBank/DDBJ databases">
        <authorList>
            <person name="Chen S."/>
        </authorList>
    </citation>
    <scope>NUCLEOTIDE SEQUENCE [LARGE SCALE GENOMIC DNA]</scope>
    <source>
        <strain evidence="2 3">GS-10</strain>
    </source>
</reference>
<evidence type="ECO:0000256" key="1">
    <source>
        <dbReference type="SAM" id="Phobius"/>
    </source>
</evidence>
<dbReference type="SUPFAM" id="SSF81901">
    <property type="entry name" value="HCP-like"/>
    <property type="match status" value="1"/>
</dbReference>
<keyword evidence="1" id="KW-0472">Membrane</keyword>
<dbReference type="AlphaFoldDB" id="A0A6L8LR09"/>
<evidence type="ECO:0008006" key="4">
    <source>
        <dbReference type="Google" id="ProtNLM"/>
    </source>
</evidence>
<evidence type="ECO:0000313" key="2">
    <source>
        <dbReference type="EMBL" id="MYM55932.1"/>
    </source>
</evidence>
<evidence type="ECO:0000313" key="3">
    <source>
        <dbReference type="Proteomes" id="UP000479043"/>
    </source>
</evidence>
<dbReference type="Pfam" id="PF08238">
    <property type="entry name" value="Sel1"/>
    <property type="match status" value="4"/>
</dbReference>
<dbReference type="Proteomes" id="UP000479043">
    <property type="component" value="Unassembled WGS sequence"/>
</dbReference>
<dbReference type="Gene3D" id="1.25.40.10">
    <property type="entry name" value="Tetratricopeptide repeat domain"/>
    <property type="match status" value="1"/>
</dbReference>
<dbReference type="PANTHER" id="PTHR11102">
    <property type="entry name" value="SEL-1-LIKE PROTEIN"/>
    <property type="match status" value="1"/>
</dbReference>
<dbReference type="PANTHER" id="PTHR11102:SF147">
    <property type="entry name" value="SEL1L ADAPTOR SUBUNIT OF ERAD E3 UBIQUITIN LIGASE"/>
    <property type="match status" value="1"/>
</dbReference>
<gene>
    <name evidence="2" type="ORF">GR167_11515</name>
</gene>
<dbReference type="InterPro" id="IPR050767">
    <property type="entry name" value="Sel1_AlgK"/>
</dbReference>
<accession>A0A6L8LR09</accession>
<organism evidence="2 3">
    <name type="scientific">Thalassovita mangrovi</name>
    <dbReference type="NCBI Taxonomy" id="2692236"/>
    <lineage>
        <taxon>Bacteria</taxon>
        <taxon>Pseudomonadati</taxon>
        <taxon>Pseudomonadota</taxon>
        <taxon>Alphaproteobacteria</taxon>
        <taxon>Rhodobacterales</taxon>
        <taxon>Roseobacteraceae</taxon>
        <taxon>Thalassovita</taxon>
    </lineage>
</organism>
<keyword evidence="1" id="KW-1133">Transmembrane helix</keyword>
<dbReference type="RefSeq" id="WP_160973648.1">
    <property type="nucleotide sequence ID" value="NZ_WWEN01000004.1"/>
</dbReference>
<dbReference type="InterPro" id="IPR011990">
    <property type="entry name" value="TPR-like_helical_dom_sf"/>
</dbReference>
<name>A0A6L8LR09_9RHOB</name>